<dbReference type="Proteomes" id="UP000183365">
    <property type="component" value="Unassembled WGS sequence"/>
</dbReference>
<dbReference type="VEuPathDB" id="FungiDB:HGUI_01563"/>
<reference evidence="2" key="1">
    <citation type="submission" date="2016-11" db="EMBL/GenBank/DDBJ databases">
        <authorList>
            <person name="Guldener U."/>
        </authorList>
    </citation>
    <scope>NUCLEOTIDE SEQUENCE [LARGE SCALE GENOMIC DNA]</scope>
</reference>
<dbReference type="GO" id="GO:0005739">
    <property type="term" value="C:mitochondrion"/>
    <property type="evidence" value="ECO:0007669"/>
    <property type="project" value="InterPro"/>
</dbReference>
<dbReference type="GO" id="GO:0016491">
    <property type="term" value="F:oxidoreductase activity"/>
    <property type="evidence" value="ECO:0007669"/>
    <property type="project" value="InterPro"/>
</dbReference>
<dbReference type="SUPFAM" id="SSF52833">
    <property type="entry name" value="Thioredoxin-like"/>
    <property type="match status" value="1"/>
</dbReference>
<accession>A0A1L0B338</accession>
<dbReference type="AlphaFoldDB" id="A0A1L0B338"/>
<dbReference type="InterPro" id="IPR012882">
    <property type="entry name" value="Fmp46"/>
</dbReference>
<proteinExistence type="predicted"/>
<gene>
    <name evidence="1" type="ORF">HGUI_01563</name>
</gene>
<organism evidence="1 2">
    <name type="scientific">Hanseniaspora guilliermondii</name>
    <dbReference type="NCBI Taxonomy" id="56406"/>
    <lineage>
        <taxon>Eukaryota</taxon>
        <taxon>Fungi</taxon>
        <taxon>Dikarya</taxon>
        <taxon>Ascomycota</taxon>
        <taxon>Saccharomycotina</taxon>
        <taxon>Saccharomycetes</taxon>
        <taxon>Saccharomycodales</taxon>
        <taxon>Saccharomycodaceae</taxon>
        <taxon>Hanseniaspora</taxon>
    </lineage>
</organism>
<sequence length="138" mass="16273">MIRNVFGQKFGITVFTNKAVKSRSPLYTLLTTKFNNPSKKEDEEVPIQINTHFPTPEEWSYIRGDCNRSLNVYKDDDAYGINDIIKKEEELKKHLGKSQLHSDMKKEGSLYTWDGELWVDWENKKYGVYKFNEEDKTL</sequence>
<dbReference type="OrthoDB" id="3969897at2759"/>
<dbReference type="Pfam" id="PF07955">
    <property type="entry name" value="DUF1687"/>
    <property type="match status" value="1"/>
</dbReference>
<evidence type="ECO:0000313" key="1">
    <source>
        <dbReference type="EMBL" id="SGZ39363.1"/>
    </source>
</evidence>
<dbReference type="EMBL" id="FQNF01000022">
    <property type="protein sequence ID" value="SGZ39363.1"/>
    <property type="molecule type" value="Genomic_DNA"/>
</dbReference>
<name>A0A1L0B338_9ASCO</name>
<evidence type="ECO:0000313" key="2">
    <source>
        <dbReference type="Proteomes" id="UP000183365"/>
    </source>
</evidence>
<keyword evidence="2" id="KW-1185">Reference proteome</keyword>
<dbReference type="Gene3D" id="3.40.30.10">
    <property type="entry name" value="Glutaredoxin"/>
    <property type="match status" value="1"/>
</dbReference>
<protein>
    <submittedName>
        <fullName evidence="1">Uncharacterized protein</fullName>
    </submittedName>
</protein>
<dbReference type="InterPro" id="IPR036249">
    <property type="entry name" value="Thioredoxin-like_sf"/>
</dbReference>